<reference evidence="1" key="1">
    <citation type="journal article" date="2021" name="bioRxiv">
        <title>Unraveling nitrogen, sulfur and carbon metabolic pathways and microbial community transcriptional responses to substrate deprivation and toxicity stresses in a bioreactor mimicking anoxic brackish coastal sediment conditions.</title>
        <authorList>
            <person name="Martins P.D."/>
            <person name="Echeveste M.J."/>
            <person name="Arshad A."/>
            <person name="Kurth J."/>
            <person name="Ouboter H."/>
            <person name="Jetten M.S.M."/>
            <person name="Welte C.U."/>
        </authorList>
    </citation>
    <scope>NUCLEOTIDE SEQUENCE</scope>
    <source>
        <strain evidence="1">MAG_39</strain>
    </source>
</reference>
<evidence type="ECO:0000313" key="2">
    <source>
        <dbReference type="Proteomes" id="UP000705867"/>
    </source>
</evidence>
<gene>
    <name evidence="1" type="ORF">K8I29_01990</name>
</gene>
<dbReference type="EMBL" id="JAIOIV010000016">
    <property type="protein sequence ID" value="MBZ0154969.1"/>
    <property type="molecule type" value="Genomic_DNA"/>
</dbReference>
<protein>
    <submittedName>
        <fullName evidence="1">Uncharacterized protein</fullName>
    </submittedName>
</protein>
<organism evidence="1 2">
    <name type="scientific">Candidatus Nitrobium versatile</name>
    <dbReference type="NCBI Taxonomy" id="2884831"/>
    <lineage>
        <taxon>Bacteria</taxon>
        <taxon>Pseudomonadati</taxon>
        <taxon>Nitrospirota</taxon>
        <taxon>Nitrospiria</taxon>
        <taxon>Nitrospirales</taxon>
        <taxon>Nitrospiraceae</taxon>
        <taxon>Candidatus Nitrobium</taxon>
    </lineage>
</organism>
<dbReference type="PANTHER" id="PTHR34776">
    <property type="entry name" value="F17F16.3 PROTEIN"/>
    <property type="match status" value="1"/>
</dbReference>
<comment type="caution">
    <text evidence="1">The sequence shown here is derived from an EMBL/GenBank/DDBJ whole genome shotgun (WGS) entry which is preliminary data.</text>
</comment>
<sequence length="256" mass="29363">MARRKQHTGTKVLERGNIYFMYRPKVQRETVRGLQDVQRFYFILSPSHKKVYRLITVGQKEMPEIEEGQRNWGFVSKVGHRAEEMEDELHEEKYGTKTKGERVRPAVRPAGEGVYAIVRHGDHTHLAYVLEIPKRAERVQKDLNIEEEGSYIISVKNPDTPAPRGAGLRGEQKADFPEELRKAFRGRRFADADPPDFLDYEGAEIMLIGAKGDAMRGLGIDLNPEVETEATAEIFRDLHLERDQHPTAPLFAGKWE</sequence>
<name>A0A953LZ05_9BACT</name>
<proteinExistence type="predicted"/>
<dbReference type="AlphaFoldDB" id="A0A953LZ05"/>
<reference evidence="1" key="2">
    <citation type="submission" date="2021-08" db="EMBL/GenBank/DDBJ databases">
        <authorList>
            <person name="Dalcin Martins P."/>
        </authorList>
    </citation>
    <scope>NUCLEOTIDE SEQUENCE</scope>
    <source>
        <strain evidence="1">MAG_39</strain>
    </source>
</reference>
<dbReference type="PANTHER" id="PTHR34776:SF1">
    <property type="entry name" value="F17F16.3 PROTEIN"/>
    <property type="match status" value="1"/>
</dbReference>
<dbReference type="Proteomes" id="UP000705867">
    <property type="component" value="Unassembled WGS sequence"/>
</dbReference>
<evidence type="ECO:0000313" key="1">
    <source>
        <dbReference type="EMBL" id="MBZ0154969.1"/>
    </source>
</evidence>
<accession>A0A953LZ05</accession>